<dbReference type="EMBL" id="CAQQ02127970">
    <property type="status" value="NOT_ANNOTATED_CDS"/>
    <property type="molecule type" value="Genomic_DNA"/>
</dbReference>
<dbReference type="Pfam" id="PF00089">
    <property type="entry name" value="Trypsin"/>
    <property type="match status" value="1"/>
</dbReference>
<dbReference type="GO" id="GO:0004252">
    <property type="term" value="F:serine-type endopeptidase activity"/>
    <property type="evidence" value="ECO:0007669"/>
    <property type="project" value="InterPro"/>
</dbReference>
<dbReference type="EnsemblMetazoa" id="MESCA011214-RA">
    <property type="protein sequence ID" value="MESCA011214-PA"/>
    <property type="gene ID" value="MESCA011214"/>
</dbReference>
<dbReference type="InterPro" id="IPR001254">
    <property type="entry name" value="Trypsin_dom"/>
</dbReference>
<proteinExistence type="predicted"/>
<feature type="chain" id="PRO_5004588718" description="Peptidase S1 domain-containing protein" evidence="2">
    <location>
        <begin position="17"/>
        <end position="82"/>
    </location>
</feature>
<reference evidence="5" key="1">
    <citation type="submission" date="2013-02" db="EMBL/GenBank/DDBJ databases">
        <authorList>
            <person name="Hughes D."/>
        </authorList>
    </citation>
    <scope>NUCLEOTIDE SEQUENCE</scope>
    <source>
        <strain>Durham</strain>
        <strain evidence="5">NC isolate 2 -- Noor lab</strain>
    </source>
</reference>
<protein>
    <recommendedName>
        <fullName evidence="3">Peptidase S1 domain-containing protein</fullName>
    </recommendedName>
</protein>
<sequence>MKVLIALSALLLVASASTLKSSITTIKDLFPKGRIVGGSVANSGAFPYTVYLSASGANGGWSCGGSILSNEWIITAAHCTYG</sequence>
<dbReference type="STRING" id="36166.T1H4K2"/>
<keyword evidence="5" id="KW-1185">Reference proteome</keyword>
<feature type="signal peptide" evidence="2">
    <location>
        <begin position="1"/>
        <end position="16"/>
    </location>
</feature>
<keyword evidence="2" id="KW-0732">Signal</keyword>
<dbReference type="SUPFAM" id="SSF50494">
    <property type="entry name" value="Trypsin-like serine proteases"/>
    <property type="match status" value="1"/>
</dbReference>
<accession>T1H4K2</accession>
<dbReference type="Proteomes" id="UP000015102">
    <property type="component" value="Unassembled WGS sequence"/>
</dbReference>
<dbReference type="InterPro" id="IPR009003">
    <property type="entry name" value="Peptidase_S1_PA"/>
</dbReference>
<evidence type="ECO:0000313" key="5">
    <source>
        <dbReference type="Proteomes" id="UP000015102"/>
    </source>
</evidence>
<dbReference type="InterPro" id="IPR043504">
    <property type="entry name" value="Peptidase_S1_PA_chymotrypsin"/>
</dbReference>
<dbReference type="PROSITE" id="PS00134">
    <property type="entry name" value="TRYPSIN_HIS"/>
    <property type="match status" value="1"/>
</dbReference>
<evidence type="ECO:0000256" key="2">
    <source>
        <dbReference type="SAM" id="SignalP"/>
    </source>
</evidence>
<dbReference type="GO" id="GO:0006508">
    <property type="term" value="P:proteolysis"/>
    <property type="evidence" value="ECO:0007669"/>
    <property type="project" value="InterPro"/>
</dbReference>
<dbReference type="PANTHER" id="PTHR24252:SF7">
    <property type="entry name" value="HYALIN"/>
    <property type="match status" value="1"/>
</dbReference>
<keyword evidence="1" id="KW-1015">Disulfide bond</keyword>
<evidence type="ECO:0000259" key="3">
    <source>
        <dbReference type="Pfam" id="PF00089"/>
    </source>
</evidence>
<organism evidence="4 5">
    <name type="scientific">Megaselia scalaris</name>
    <name type="common">Humpbacked fly</name>
    <name type="synonym">Phora scalaris</name>
    <dbReference type="NCBI Taxonomy" id="36166"/>
    <lineage>
        <taxon>Eukaryota</taxon>
        <taxon>Metazoa</taxon>
        <taxon>Ecdysozoa</taxon>
        <taxon>Arthropoda</taxon>
        <taxon>Hexapoda</taxon>
        <taxon>Insecta</taxon>
        <taxon>Pterygota</taxon>
        <taxon>Neoptera</taxon>
        <taxon>Endopterygota</taxon>
        <taxon>Diptera</taxon>
        <taxon>Brachycera</taxon>
        <taxon>Muscomorpha</taxon>
        <taxon>Platypezoidea</taxon>
        <taxon>Phoridae</taxon>
        <taxon>Megaseliini</taxon>
        <taxon>Megaselia</taxon>
    </lineage>
</organism>
<dbReference type="AlphaFoldDB" id="T1H4K2"/>
<feature type="domain" description="Peptidase S1" evidence="3">
    <location>
        <begin position="35"/>
        <end position="82"/>
    </location>
</feature>
<name>T1H4K2_MEGSC</name>
<dbReference type="HOGENOM" id="CLU_2560889_0_0_1"/>
<dbReference type="Gene3D" id="2.40.10.10">
    <property type="entry name" value="Trypsin-like serine proteases"/>
    <property type="match status" value="1"/>
</dbReference>
<dbReference type="PANTHER" id="PTHR24252">
    <property type="entry name" value="ACROSIN-RELATED"/>
    <property type="match status" value="1"/>
</dbReference>
<dbReference type="InterPro" id="IPR018114">
    <property type="entry name" value="TRYPSIN_HIS"/>
</dbReference>
<evidence type="ECO:0000256" key="1">
    <source>
        <dbReference type="ARBA" id="ARBA00023157"/>
    </source>
</evidence>
<reference evidence="4" key="2">
    <citation type="submission" date="2015-06" db="UniProtKB">
        <authorList>
            <consortium name="EnsemblMetazoa"/>
        </authorList>
    </citation>
    <scope>IDENTIFICATION</scope>
</reference>
<evidence type="ECO:0000313" key="4">
    <source>
        <dbReference type="EnsemblMetazoa" id="MESCA011214-PA"/>
    </source>
</evidence>